<organism evidence="10 11">
    <name type="scientific">Oceanibacterium hippocampi</name>
    <dbReference type="NCBI Taxonomy" id="745714"/>
    <lineage>
        <taxon>Bacteria</taxon>
        <taxon>Pseudomonadati</taxon>
        <taxon>Pseudomonadota</taxon>
        <taxon>Alphaproteobacteria</taxon>
        <taxon>Sneathiellales</taxon>
        <taxon>Sneathiellaceae</taxon>
        <taxon>Oceanibacterium</taxon>
    </lineage>
</organism>
<dbReference type="GO" id="GO:0005829">
    <property type="term" value="C:cytosol"/>
    <property type="evidence" value="ECO:0007669"/>
    <property type="project" value="TreeGrafter"/>
</dbReference>
<dbReference type="InterPro" id="IPR053967">
    <property type="entry name" value="LlgE_F_G-like_D1"/>
</dbReference>
<dbReference type="InterPro" id="IPR019776">
    <property type="entry name" value="Flagellar_basal_body_rod_CS"/>
</dbReference>
<dbReference type="InterPro" id="IPR011491">
    <property type="entry name" value="FlgE_D2"/>
</dbReference>
<keyword evidence="10" id="KW-0282">Flagellum</keyword>
<dbReference type="FunCoup" id="A0A1Y5TW30">
    <property type="interactions" value="145"/>
</dbReference>
<evidence type="ECO:0000259" key="7">
    <source>
        <dbReference type="Pfam" id="PF06429"/>
    </source>
</evidence>
<dbReference type="Gene3D" id="2.60.98.20">
    <property type="entry name" value="Flagellar hook protein FlgE"/>
    <property type="match status" value="1"/>
</dbReference>
<evidence type="ECO:0000256" key="2">
    <source>
        <dbReference type="ARBA" id="ARBA00009677"/>
    </source>
</evidence>
<keyword evidence="4 5" id="KW-0975">Bacterial flagellum</keyword>
<dbReference type="GO" id="GO:0009425">
    <property type="term" value="C:bacterial-type flagellum basal body"/>
    <property type="evidence" value="ECO:0007669"/>
    <property type="project" value="UniProtKB-SubCell"/>
</dbReference>
<evidence type="ECO:0000259" key="8">
    <source>
        <dbReference type="Pfam" id="PF07559"/>
    </source>
</evidence>
<feature type="domain" description="Flagellar hook protein FlgE D2" evidence="8">
    <location>
        <begin position="198"/>
        <end position="320"/>
    </location>
</feature>
<dbReference type="InterPro" id="IPR020013">
    <property type="entry name" value="Flagellar_FlgE/F/G"/>
</dbReference>
<evidence type="ECO:0000256" key="1">
    <source>
        <dbReference type="ARBA" id="ARBA00004117"/>
    </source>
</evidence>
<feature type="domain" description="Flagellar hook protein FlgE/F/G-like D1" evidence="9">
    <location>
        <begin position="85"/>
        <end position="152"/>
    </location>
</feature>
<dbReference type="Pfam" id="PF00460">
    <property type="entry name" value="Flg_bb_rod"/>
    <property type="match status" value="1"/>
</dbReference>
<evidence type="ECO:0000256" key="5">
    <source>
        <dbReference type="RuleBase" id="RU362116"/>
    </source>
</evidence>
<dbReference type="Pfam" id="PF22692">
    <property type="entry name" value="LlgE_F_G_D1"/>
    <property type="match status" value="1"/>
</dbReference>
<comment type="similarity">
    <text evidence="2 5">Belongs to the flagella basal body rod proteins family.</text>
</comment>
<feature type="domain" description="Flagellar basal body rod protein N-terminal" evidence="6">
    <location>
        <begin position="10"/>
        <end position="37"/>
    </location>
</feature>
<comment type="subcellular location">
    <subcellularLocation>
        <location evidence="1 5">Bacterial flagellum basal body</location>
    </subcellularLocation>
</comment>
<evidence type="ECO:0000256" key="3">
    <source>
        <dbReference type="ARBA" id="ARBA00019015"/>
    </source>
</evidence>
<dbReference type="SUPFAM" id="SSF117143">
    <property type="entry name" value="Flagellar hook protein flgE"/>
    <property type="match status" value="1"/>
</dbReference>
<reference evidence="10 11" key="1">
    <citation type="submission" date="2017-03" db="EMBL/GenBank/DDBJ databases">
        <authorList>
            <person name="Afonso C.L."/>
            <person name="Miller P.J."/>
            <person name="Scott M.A."/>
            <person name="Spackman E."/>
            <person name="Goraichik I."/>
            <person name="Dimitrov K.M."/>
            <person name="Suarez D.L."/>
            <person name="Swayne D.E."/>
        </authorList>
    </citation>
    <scope>NUCLEOTIDE SEQUENCE [LARGE SCALE GENOMIC DNA]</scope>
    <source>
        <strain evidence="10 11">CECT 7691</strain>
    </source>
</reference>
<dbReference type="OrthoDB" id="8372879at2"/>
<dbReference type="InterPro" id="IPR037058">
    <property type="entry name" value="Falgellar_hook_FlgE_sf"/>
</dbReference>
<dbReference type="Proteomes" id="UP000193200">
    <property type="component" value="Unassembled WGS sequence"/>
</dbReference>
<dbReference type="PROSITE" id="PS00588">
    <property type="entry name" value="FLAGELLA_BB_ROD"/>
    <property type="match status" value="1"/>
</dbReference>
<comment type="function">
    <text evidence="5">A flexible structure which links the flagellar filament to the drive apparatus in the basal body.</text>
</comment>
<keyword evidence="11" id="KW-1185">Reference proteome</keyword>
<accession>A0A1Y5TW30</accession>
<dbReference type="Pfam" id="PF07559">
    <property type="entry name" value="FlgE_D2"/>
    <property type="match status" value="1"/>
</dbReference>
<dbReference type="RefSeq" id="WP_085884572.1">
    <property type="nucleotide sequence ID" value="NZ_FWFR01000003.1"/>
</dbReference>
<dbReference type="PANTHER" id="PTHR30435:SF1">
    <property type="entry name" value="FLAGELLAR HOOK PROTEIN FLGE"/>
    <property type="match status" value="1"/>
</dbReference>
<dbReference type="GO" id="GO:0009424">
    <property type="term" value="C:bacterial-type flagellum hook"/>
    <property type="evidence" value="ECO:0007669"/>
    <property type="project" value="TreeGrafter"/>
</dbReference>
<name>A0A1Y5TW30_9PROT</name>
<keyword evidence="10" id="KW-0969">Cilium</keyword>
<dbReference type="InterPro" id="IPR010930">
    <property type="entry name" value="Flg_bb/hook_C_dom"/>
</dbReference>
<proteinExistence type="inferred from homology"/>
<evidence type="ECO:0000259" key="9">
    <source>
        <dbReference type="Pfam" id="PF22692"/>
    </source>
</evidence>
<sequence length="441" mass="46541">MSIYSALFSGVTGLSAQSQSLGMIADNIANVNTIGYKRAESHFSTLVTNPASRTTYSPGGVVSSPFLNIDKQGLVQASNRITNLAISGQGFFVVTPDSVSDPLDTSYMFTRAGAFTPDDDGFLRNSANLYLKGWRIDSDGNIPSNRSDLTILESINVKGLTGNAEATSRVNLKTNLSNSTAINGTYTTGDMATGTTEPDFETSFNVFDSQGTARSISVGFIRTGATQWAVELYSDDAQMASPPANLIHSGQVVFDTSGNLDMTATNALADPLTNSFTADWDPLFGVAAQTIDFNFGTDGVSDGFTQSSGSFASDPPEVNGALFGAFNGVFIDEEGVLTALFDNGTRTDIFKIPVAIFSNPNGLSNRNGNAFDETPNSGDFVLLEAGVGQAGLLASSALEGSNVDLADEFSQMIITQRAFSAAGKVVTTADEMLDELLRLKR</sequence>
<dbReference type="PANTHER" id="PTHR30435">
    <property type="entry name" value="FLAGELLAR PROTEIN"/>
    <property type="match status" value="1"/>
</dbReference>
<evidence type="ECO:0000313" key="11">
    <source>
        <dbReference type="Proteomes" id="UP000193200"/>
    </source>
</evidence>
<keyword evidence="10" id="KW-0966">Cell projection</keyword>
<dbReference type="GO" id="GO:0071978">
    <property type="term" value="P:bacterial-type flagellum-dependent swarming motility"/>
    <property type="evidence" value="ECO:0007669"/>
    <property type="project" value="TreeGrafter"/>
</dbReference>
<dbReference type="InParanoid" id="A0A1Y5TW30"/>
<feature type="domain" description="Flagellar basal-body/hook protein C-terminal" evidence="7">
    <location>
        <begin position="395"/>
        <end position="439"/>
    </location>
</feature>
<evidence type="ECO:0000256" key="4">
    <source>
        <dbReference type="ARBA" id="ARBA00023143"/>
    </source>
</evidence>
<dbReference type="Pfam" id="PF06429">
    <property type="entry name" value="Flg_bbr_C"/>
    <property type="match status" value="1"/>
</dbReference>
<evidence type="ECO:0000313" key="10">
    <source>
        <dbReference type="EMBL" id="SLN69515.1"/>
    </source>
</evidence>
<dbReference type="InterPro" id="IPR001444">
    <property type="entry name" value="Flag_bb_rod_N"/>
</dbReference>
<dbReference type="AlphaFoldDB" id="A0A1Y5TW30"/>
<gene>
    <name evidence="10" type="primary">flgE</name>
    <name evidence="10" type="ORF">OCH7691_03205</name>
</gene>
<dbReference type="NCBIfam" id="TIGR03506">
    <property type="entry name" value="FlgEFG_subfam"/>
    <property type="match status" value="1"/>
</dbReference>
<evidence type="ECO:0000259" key="6">
    <source>
        <dbReference type="Pfam" id="PF00460"/>
    </source>
</evidence>
<protein>
    <recommendedName>
        <fullName evidence="3 5">Flagellar hook protein FlgE</fullName>
    </recommendedName>
</protein>
<dbReference type="InterPro" id="IPR037925">
    <property type="entry name" value="FlgE/F/G-like"/>
</dbReference>
<dbReference type="EMBL" id="FWFR01000003">
    <property type="protein sequence ID" value="SLN69515.1"/>
    <property type="molecule type" value="Genomic_DNA"/>
</dbReference>